<dbReference type="Gene3D" id="2.170.120.40">
    <property type="entry name" value="YbbR-like domain"/>
    <property type="match status" value="1"/>
</dbReference>
<evidence type="ECO:0008006" key="4">
    <source>
        <dbReference type="Google" id="ProtNLM"/>
    </source>
</evidence>
<protein>
    <recommendedName>
        <fullName evidence="4">YbbR-like domain-containing protein</fullName>
    </recommendedName>
</protein>
<comment type="caution">
    <text evidence="2">The sequence shown here is derived from an EMBL/GenBank/DDBJ whole genome shotgun (WGS) entry which is preliminary data.</text>
</comment>
<organism evidence="2 3">
    <name type="scientific">Maribacter luteus</name>
    <dbReference type="NCBI Taxonomy" id="2594478"/>
    <lineage>
        <taxon>Bacteria</taxon>
        <taxon>Pseudomonadati</taxon>
        <taxon>Bacteroidota</taxon>
        <taxon>Flavobacteriia</taxon>
        <taxon>Flavobacteriales</taxon>
        <taxon>Flavobacteriaceae</taxon>
        <taxon>Maribacter</taxon>
    </lineage>
</organism>
<feature type="signal peptide" evidence="1">
    <location>
        <begin position="1"/>
        <end position="32"/>
    </location>
</feature>
<dbReference type="EMBL" id="WKJH01000030">
    <property type="protein sequence ID" value="MRX66009.1"/>
    <property type="molecule type" value="Genomic_DNA"/>
</dbReference>
<dbReference type="InterPro" id="IPR053154">
    <property type="entry name" value="c-di-AMP_regulator"/>
</dbReference>
<evidence type="ECO:0000256" key="1">
    <source>
        <dbReference type="SAM" id="SignalP"/>
    </source>
</evidence>
<evidence type="ECO:0000313" key="3">
    <source>
        <dbReference type="Proteomes" id="UP000443153"/>
    </source>
</evidence>
<name>A0A6I2MST7_9FLAO</name>
<dbReference type="InterPro" id="IPR012505">
    <property type="entry name" value="YbbR"/>
</dbReference>
<evidence type="ECO:0000313" key="2">
    <source>
        <dbReference type="EMBL" id="MRX66009.1"/>
    </source>
</evidence>
<dbReference type="PANTHER" id="PTHR37804:SF1">
    <property type="entry name" value="CDAA REGULATORY PROTEIN CDAR"/>
    <property type="match status" value="1"/>
</dbReference>
<dbReference type="Proteomes" id="UP000443153">
    <property type="component" value="Unassembled WGS sequence"/>
</dbReference>
<dbReference type="Pfam" id="PF07949">
    <property type="entry name" value="YbbR"/>
    <property type="match status" value="1"/>
</dbReference>
<keyword evidence="1" id="KW-0732">Signal</keyword>
<proteinExistence type="predicted"/>
<dbReference type="Gene3D" id="2.170.120.30">
    <property type="match status" value="1"/>
</dbReference>
<dbReference type="OrthoDB" id="1150187at2"/>
<keyword evidence="3" id="KW-1185">Reference proteome</keyword>
<sequence>MKVIPKIKNILKRRKAKMFLMFLFCSSLIWFLNNLSETYTSNATFELKFENIPDSLLLTKVSKKNVDVKVQANGFQFLGFNFKHKEVIVDVSAVSHLKGRYFIPQNVYRKQIDKQLRSMTLLDIDKDTLYFEFTRLGSKIVPVESKLNITLLQNHILNEKLIIEPSEIKISGPLNVIDTLDKVNTVTMDLLDLSSDFSQEVALYKKPEWTNISFSKNSVLVKGKVDRFSEKIIEVPIKVINLPDRYEIRTFPDKVGVLCKGTLDELKQLHSTDFEVIADYDTIKDNVSKMIVLQLHKKPENLQSAELNENQVEFILKKQ</sequence>
<dbReference type="AlphaFoldDB" id="A0A6I2MST7"/>
<dbReference type="PANTHER" id="PTHR37804">
    <property type="entry name" value="CDAA REGULATORY PROTEIN CDAR"/>
    <property type="match status" value="1"/>
</dbReference>
<reference evidence="2 3" key="1">
    <citation type="submission" date="2019-11" db="EMBL/GenBank/DDBJ databases">
        <title>Maribacter lutea sp. nov., a marine bacterium isolated from intertidal sand.</title>
        <authorList>
            <person name="Liu A."/>
        </authorList>
    </citation>
    <scope>NUCLEOTIDE SEQUENCE [LARGE SCALE GENOMIC DNA]</scope>
    <source>
        <strain evidence="2 3">RZ05</strain>
    </source>
</reference>
<gene>
    <name evidence="2" type="ORF">GJ691_17800</name>
</gene>
<feature type="chain" id="PRO_5026189060" description="YbbR-like domain-containing protein" evidence="1">
    <location>
        <begin position="33"/>
        <end position="319"/>
    </location>
</feature>
<accession>A0A6I2MST7</accession>